<dbReference type="STRING" id="66692.ABC2837"/>
<dbReference type="GO" id="GO:0005198">
    <property type="term" value="F:structural molecule activity"/>
    <property type="evidence" value="ECO:0007669"/>
    <property type="project" value="InterPro"/>
</dbReference>
<reference evidence="1 2" key="5">
    <citation type="journal article" date="2007" name="Extremophiles">
        <title>Intragenomic diversity of the V1 regions of 16S rRNA genes in high-alkaline protease-producing Bacillus clausii spp.</title>
        <authorList>
            <person name="Kageyama Y."/>
            <person name="Takaki Y."/>
            <person name="Shimamura S."/>
            <person name="Nishi S."/>
            <person name="Nogi Y."/>
            <person name="Uchimura K."/>
            <person name="Kobayashi T."/>
            <person name="Hitomi J."/>
            <person name="Ozaki K."/>
            <person name="Kawai S."/>
            <person name="Ito S."/>
            <person name="Horikoshi K."/>
        </authorList>
    </citation>
    <scope>NUCLEOTIDE SEQUENCE [LARGE SCALE GENOMIC DNA]</scope>
    <source>
        <strain evidence="1 2">KSM-K16</strain>
    </source>
</reference>
<dbReference type="KEGG" id="bcl:ABC2837"/>
<reference evidence="1 2" key="3">
    <citation type="journal article" date="1997" name="Protein Eng.">
        <title>High-resolution crystal structure of M-protease: phylogeny aided analysis of the high-alkaline adaptation mechanism.</title>
        <authorList>
            <person name="Shirai T."/>
            <person name="Suzuki A."/>
            <person name="Yamane T."/>
            <person name="Ashida T."/>
            <person name="Kobayashi T."/>
            <person name="Ito S."/>
        </authorList>
    </citation>
    <scope>NUCLEOTIDE SEQUENCE [LARGE SCALE GENOMIC DNA]</scope>
    <source>
        <strain evidence="1 2">KSM-K16</strain>
    </source>
</reference>
<dbReference type="Proteomes" id="UP000001168">
    <property type="component" value="Chromosome"/>
</dbReference>
<organism evidence="1 2">
    <name type="scientific">Shouchella clausii (strain KSM-K16)</name>
    <name type="common">Alkalihalobacillus clausii</name>
    <dbReference type="NCBI Taxonomy" id="66692"/>
    <lineage>
        <taxon>Bacteria</taxon>
        <taxon>Bacillati</taxon>
        <taxon>Bacillota</taxon>
        <taxon>Bacilli</taxon>
        <taxon>Bacillales</taxon>
        <taxon>Bacillaceae</taxon>
        <taxon>Shouchella</taxon>
    </lineage>
</organism>
<sequence length="366" mass="41218">MNIDQLLKYFSEVLEGIYRDVGTVEGLTSDRGAQELIRAISDTLDSMGISIEKVLPAELLSAYTNGLIEGNALLREEGLAVGAIARGNQAVIRPILQRKLHREALEQIVNDTMDDIKAAVEVAKGYVKADVEYVRQTFKDDLAKGSIQGDHNRVISARLTERFKEHGIVGHRTTDGKLLPIDFYASTVVRTKLRDANTKGAVNRYTENGVDLVKISGQGQTCQVCARYQNMVISLSGKHEGFASIDDEGIRLPPFHPNCRCTCRPYVIEYKTDEEIQEEKDRWKAFNPAKDPRTPAQKKAYEREQKLRAQRNAEKKQYAEMVMLLGDEAPKTLGAFRRMKKANTLNFREKKAQMKEIKREVKAATS</sequence>
<dbReference type="RefSeq" id="WP_011247679.1">
    <property type="nucleotide sequence ID" value="NC_006582.1"/>
</dbReference>
<evidence type="ECO:0000313" key="2">
    <source>
        <dbReference type="Proteomes" id="UP000001168"/>
    </source>
</evidence>
<name>Q5WE39_SHOC1</name>
<dbReference type="InterPro" id="IPR009319">
    <property type="entry name" value="Phage_A118_VSP1"/>
</dbReference>
<dbReference type="eggNOG" id="ENOG5032ZR9">
    <property type="taxonomic scope" value="Bacteria"/>
</dbReference>
<proteinExistence type="predicted"/>
<dbReference type="Pfam" id="PF06152">
    <property type="entry name" value="Phage_min_cap2"/>
    <property type="match status" value="1"/>
</dbReference>
<keyword evidence="2" id="KW-1185">Reference proteome</keyword>
<gene>
    <name evidence="1" type="ordered locus">ABC2837</name>
</gene>
<evidence type="ECO:0000313" key="1">
    <source>
        <dbReference type="EMBL" id="BAD65371.1"/>
    </source>
</evidence>
<reference evidence="2" key="4">
    <citation type="submission" date="2003-10" db="EMBL/GenBank/DDBJ databases">
        <title>The complete genome sequence of the alkaliphilic Bacillus clausii KSM-K16.</title>
        <authorList>
            <person name="Takaki Y."/>
            <person name="Kageyama Y."/>
            <person name="Shimamura S."/>
            <person name="Suzuki H."/>
            <person name="Nishi S."/>
            <person name="Hatada Y."/>
            <person name="Kawai S."/>
            <person name="Ito S."/>
            <person name="Horikoshi K."/>
        </authorList>
    </citation>
    <scope>NUCLEOTIDE SEQUENCE [LARGE SCALE GENOMIC DNA]</scope>
    <source>
        <strain evidence="2">KSM-K16</strain>
    </source>
</reference>
<dbReference type="EMBL" id="AP006627">
    <property type="protein sequence ID" value="BAD65371.1"/>
    <property type="molecule type" value="Genomic_DNA"/>
</dbReference>
<dbReference type="AlphaFoldDB" id="Q5WE39"/>
<reference evidence="1 2" key="2">
    <citation type="journal article" date="1995" name="Appl. Microbiol. Biotechnol.">
        <title>Purification and properties of an alkaline protease from alkalophilic Bacillus sp. KSM-K16.</title>
        <authorList>
            <person name="Kobayashi T."/>
            <person name="Hakamada Y."/>
            <person name="Adachi S."/>
            <person name="Hitomi J."/>
            <person name="Yoshimatsu T."/>
            <person name="Koike K."/>
            <person name="Kawai S."/>
            <person name="Ito S."/>
        </authorList>
    </citation>
    <scope>NUCLEOTIDE SEQUENCE [LARGE SCALE GENOMIC DNA]</scope>
    <source>
        <strain evidence="1 2">KSM-K16</strain>
    </source>
</reference>
<protein>
    <recommendedName>
        <fullName evidence="3">Minor capsid protein</fullName>
    </recommendedName>
</protein>
<evidence type="ECO:0008006" key="3">
    <source>
        <dbReference type="Google" id="ProtNLM"/>
    </source>
</evidence>
<dbReference type="OrthoDB" id="3197444at2"/>
<dbReference type="HOGENOM" id="CLU_762652_0_0_9"/>
<reference evidence="1 2" key="1">
    <citation type="journal article" date="1994" name="J. Ferment. Bioeng.">
        <title>Molecular cloning and nucleotide sequence of the gene for an alkaline protease from the alkalophilic Bacillus sp. KSM-K16.</title>
        <authorList>
            <person name="Hakamada Y."/>
            <person name="Kobayashi T."/>
            <person name="Hitomi J."/>
            <person name="Kawai S."/>
            <person name="Ito S."/>
        </authorList>
    </citation>
    <scope>NUCLEOTIDE SEQUENCE [LARGE SCALE GENOMIC DNA]</scope>
    <source>
        <strain evidence="1 2">KSM-K16</strain>
    </source>
</reference>
<accession>Q5WE39</accession>